<dbReference type="InterPro" id="IPR006036">
    <property type="entry name" value="K_uptake_TrkA"/>
</dbReference>
<evidence type="ECO:0000313" key="10">
    <source>
        <dbReference type="Proteomes" id="UP001597032"/>
    </source>
</evidence>
<dbReference type="InterPro" id="IPR050721">
    <property type="entry name" value="Trk_Ktr_HKT_K-transport"/>
</dbReference>
<dbReference type="Gene3D" id="3.30.70.1450">
    <property type="entry name" value="Regulator of K+ conductance, C-terminal domain"/>
    <property type="match status" value="2"/>
</dbReference>
<dbReference type="RefSeq" id="WP_298264312.1">
    <property type="nucleotide sequence ID" value="NZ_JBHTIC010000005.1"/>
</dbReference>
<evidence type="ECO:0000256" key="3">
    <source>
        <dbReference type="ARBA" id="ARBA00022538"/>
    </source>
</evidence>
<evidence type="ECO:0000259" key="8">
    <source>
        <dbReference type="PROSITE" id="PS51202"/>
    </source>
</evidence>
<dbReference type="InterPro" id="IPR036721">
    <property type="entry name" value="RCK_C_sf"/>
</dbReference>
<dbReference type="NCBIfam" id="NF007031">
    <property type="entry name" value="PRK09496.1-2"/>
    <property type="match status" value="1"/>
</dbReference>
<feature type="domain" description="RCK N-terminal" evidence="7">
    <location>
        <begin position="231"/>
        <end position="348"/>
    </location>
</feature>
<feature type="domain" description="RCK C-terminal" evidence="8">
    <location>
        <begin position="368"/>
        <end position="448"/>
    </location>
</feature>
<evidence type="ECO:0000259" key="7">
    <source>
        <dbReference type="PROSITE" id="PS51201"/>
    </source>
</evidence>
<keyword evidence="5" id="KW-0520">NAD</keyword>
<keyword evidence="10" id="KW-1185">Reference proteome</keyword>
<dbReference type="NCBIfam" id="NF007039">
    <property type="entry name" value="PRK09496.3-2"/>
    <property type="match status" value="1"/>
</dbReference>
<dbReference type="NCBIfam" id="NF007038">
    <property type="entry name" value="PRK09496.2-6"/>
    <property type="match status" value="1"/>
</dbReference>
<evidence type="ECO:0000256" key="2">
    <source>
        <dbReference type="ARBA" id="ARBA00022448"/>
    </source>
</evidence>
<dbReference type="PROSITE" id="PS51202">
    <property type="entry name" value="RCK_C"/>
    <property type="match status" value="2"/>
</dbReference>
<dbReference type="Pfam" id="PF02254">
    <property type="entry name" value="TrkA_N"/>
    <property type="match status" value="2"/>
</dbReference>
<reference evidence="10" key="1">
    <citation type="journal article" date="2019" name="Int. J. Syst. Evol. Microbiol.">
        <title>The Global Catalogue of Microorganisms (GCM) 10K type strain sequencing project: providing services to taxonomists for standard genome sequencing and annotation.</title>
        <authorList>
            <consortium name="The Broad Institute Genomics Platform"/>
            <consortium name="The Broad Institute Genome Sequencing Center for Infectious Disease"/>
            <person name="Wu L."/>
            <person name="Ma J."/>
        </authorList>
    </citation>
    <scope>NUCLEOTIDE SEQUENCE [LARGE SCALE GENOMIC DNA]</scope>
    <source>
        <strain evidence="10">CCUG 60022</strain>
    </source>
</reference>
<dbReference type="SUPFAM" id="SSF51735">
    <property type="entry name" value="NAD(P)-binding Rossmann-fold domains"/>
    <property type="match status" value="2"/>
</dbReference>
<dbReference type="Gene3D" id="3.40.50.720">
    <property type="entry name" value="NAD(P)-binding Rossmann-like Domain"/>
    <property type="match status" value="2"/>
</dbReference>
<evidence type="ECO:0000256" key="1">
    <source>
        <dbReference type="ARBA" id="ARBA00017378"/>
    </source>
</evidence>
<dbReference type="SUPFAM" id="SSF116726">
    <property type="entry name" value="TrkA C-terminal domain-like"/>
    <property type="match status" value="2"/>
</dbReference>
<accession>A0ABW2Z2R6</accession>
<dbReference type="InterPro" id="IPR036291">
    <property type="entry name" value="NAD(P)-bd_dom_sf"/>
</dbReference>
<dbReference type="PANTHER" id="PTHR43833">
    <property type="entry name" value="POTASSIUM CHANNEL PROTEIN 2-RELATED-RELATED"/>
    <property type="match status" value="1"/>
</dbReference>
<feature type="domain" description="RCK N-terminal" evidence="7">
    <location>
        <begin position="1"/>
        <end position="120"/>
    </location>
</feature>
<feature type="domain" description="RCK C-terminal" evidence="8">
    <location>
        <begin position="140"/>
        <end position="226"/>
    </location>
</feature>
<sequence length="448" mass="49508">MKIIIAGAGDVGFHLAKLLSYESQDIYLIDTDAERLEYASNHIDVITKKGDATSIKLLKEINIDKADIFLAVTESQNTNFMLAVIAKKLGVKKTIARISSHEFTQNSEIDFSELGIDSMISPGELAADEIKMLLHQSAFNDTIEFENGTLNILGSTLEYNSPLINLTVQEARERFSDVDFITIAIKPENSDETIIPRGNSIYRAYDQIYFSAPQTSIKKLYKLMGKTQFGVKNVMILGASKIGVKAARNLCDSNFNIKLIEIDKERAKDVAEKLPNALIIKGDGRDVELLEEENIAEMDAFVAVTGNSETNIMSCLVAKSKGVKKTIALVENMDYINISQTIGIDTLINKKLLAASAIFKHVRKGEVLKLANLHNVDAEVLEFKVKENSSVTKKLVKDIKLTKKAVFGGVIRDGVAHMTFGDFQILAGDKAVVFCLPEAIHKVEKLFN</sequence>
<keyword evidence="4" id="KW-0630">Potassium</keyword>
<evidence type="ECO:0000313" key="9">
    <source>
        <dbReference type="EMBL" id="MFD0761138.1"/>
    </source>
</evidence>
<comment type="caution">
    <text evidence="9">The sequence shown here is derived from an EMBL/GenBank/DDBJ whole genome shotgun (WGS) entry which is preliminary data.</text>
</comment>
<dbReference type="PROSITE" id="PS51201">
    <property type="entry name" value="RCK_N"/>
    <property type="match status" value="2"/>
</dbReference>
<dbReference type="InterPro" id="IPR003148">
    <property type="entry name" value="RCK_N"/>
</dbReference>
<keyword evidence="3" id="KW-0633">Potassium transport</keyword>
<dbReference type="InterPro" id="IPR006037">
    <property type="entry name" value="RCK_C"/>
</dbReference>
<dbReference type="EMBL" id="JBHTIC010000005">
    <property type="protein sequence ID" value="MFD0761138.1"/>
    <property type="molecule type" value="Genomic_DNA"/>
</dbReference>
<evidence type="ECO:0000256" key="5">
    <source>
        <dbReference type="ARBA" id="ARBA00023027"/>
    </source>
</evidence>
<dbReference type="Pfam" id="PF02080">
    <property type="entry name" value="TrkA_C"/>
    <property type="match status" value="2"/>
</dbReference>
<gene>
    <name evidence="9" type="primary">trkA</name>
    <name evidence="9" type="ORF">ACFQZW_03500</name>
</gene>
<organism evidence="9 10">
    <name type="scientific">Lutibacter aestuarii</name>
    <dbReference type="NCBI Taxonomy" id="861111"/>
    <lineage>
        <taxon>Bacteria</taxon>
        <taxon>Pseudomonadati</taxon>
        <taxon>Bacteroidota</taxon>
        <taxon>Flavobacteriia</taxon>
        <taxon>Flavobacteriales</taxon>
        <taxon>Flavobacteriaceae</taxon>
        <taxon>Lutibacter</taxon>
    </lineage>
</organism>
<name>A0ABW2Z2R6_9FLAO</name>
<keyword evidence="6" id="KW-0406">Ion transport</keyword>
<keyword evidence="2" id="KW-0813">Transport</keyword>
<evidence type="ECO:0000256" key="4">
    <source>
        <dbReference type="ARBA" id="ARBA00022958"/>
    </source>
</evidence>
<proteinExistence type="predicted"/>
<protein>
    <recommendedName>
        <fullName evidence="1">Trk system potassium uptake protein TrkA</fullName>
    </recommendedName>
</protein>
<dbReference type="PANTHER" id="PTHR43833:SF5">
    <property type="entry name" value="TRK SYSTEM POTASSIUM UPTAKE PROTEIN TRKA"/>
    <property type="match status" value="1"/>
</dbReference>
<dbReference type="Proteomes" id="UP001597032">
    <property type="component" value="Unassembled WGS sequence"/>
</dbReference>
<dbReference type="PRINTS" id="PR00335">
    <property type="entry name" value="KUPTAKETRKA"/>
</dbReference>
<evidence type="ECO:0000256" key="6">
    <source>
        <dbReference type="ARBA" id="ARBA00023065"/>
    </source>
</evidence>